<accession>A0A975IJ30</accession>
<geneLocation type="plasmid" evidence="1 2">
    <name>pTunz2</name>
</geneLocation>
<dbReference type="AlphaFoldDB" id="A0A975IJ30"/>
<reference evidence="1" key="1">
    <citation type="submission" date="2021-04" db="EMBL/GenBank/DDBJ databases">
        <title>Genomics, taxonomy and metabolism of representatives of sulfur bacteria of the genus Thiothrix: Thiothrix fructosivorans QT, Thiothrix unzii A1T and three new species, Thiothrix subterranea sp. nov., Thiothrix litoralis sp. nov. and 'Candidatus Thiothrix anitrata' sp. nov.</title>
        <authorList>
            <person name="Ravin N.V."/>
            <person name="Smolyakov D."/>
            <person name="Rudenko T.S."/>
            <person name="Mardanov A.V."/>
            <person name="Beletsky A.V."/>
            <person name="Markov N.D."/>
            <person name="Fomenkov A.I."/>
            <person name="Roberts R.J."/>
            <person name="Karnachuk O.V."/>
            <person name="Novikov A."/>
            <person name="Grabovich M.Y."/>
        </authorList>
    </citation>
    <scope>NUCLEOTIDE SEQUENCE</scope>
    <source>
        <strain evidence="1">A1</strain>
        <plasmid evidence="1">pTunz2</plasmid>
    </source>
</reference>
<keyword evidence="2" id="KW-1185">Reference proteome</keyword>
<dbReference type="EMBL" id="CP072795">
    <property type="protein sequence ID" value="QTR55414.1"/>
    <property type="molecule type" value="Genomic_DNA"/>
</dbReference>
<proteinExistence type="predicted"/>
<dbReference type="Pfam" id="PF07042">
    <property type="entry name" value="TrfA"/>
    <property type="match status" value="1"/>
</dbReference>
<dbReference type="KEGG" id="tun:J9260_18020"/>
<evidence type="ECO:0008006" key="3">
    <source>
        <dbReference type="Google" id="ProtNLM"/>
    </source>
</evidence>
<sequence>MSEQLPGWLDQKVKDSEEKIKAKQKAQVVQLPLWGEVERAIPNHIARSSLFAPIARGRRKQHRNTPLVSRSDATILFSGDQLDEADCDVWMQALHEARQAPLGQPVTINRAAFLRAIGRPKSAQTYRWLHASFDRLSFGMLSIETKKYEIGITPKSRLIHLINGFDHDPETDTYELHVDPRMLVMFSDAEFSLIDWEKRLMISNRVDLAKRLQRLVATSNDRMQRYSLNYLKEVCCHEGRMRDFKTALSDALIELERLHIIKNHRFEASSQGKEQACWKRIKD</sequence>
<keyword evidence="1" id="KW-0614">Plasmid</keyword>
<evidence type="ECO:0000313" key="2">
    <source>
        <dbReference type="Proteomes" id="UP000672009"/>
    </source>
</evidence>
<dbReference type="RefSeq" id="WP_210220877.1">
    <property type="nucleotide sequence ID" value="NZ_CP072795.1"/>
</dbReference>
<dbReference type="Proteomes" id="UP000672009">
    <property type="component" value="Plasmid pTunz2"/>
</dbReference>
<organism evidence="1 2">
    <name type="scientific">Thiothrix unzii</name>
    <dbReference type="NCBI Taxonomy" id="111769"/>
    <lineage>
        <taxon>Bacteria</taxon>
        <taxon>Pseudomonadati</taxon>
        <taxon>Pseudomonadota</taxon>
        <taxon>Gammaproteobacteria</taxon>
        <taxon>Thiotrichales</taxon>
        <taxon>Thiotrichaceae</taxon>
        <taxon>Thiothrix</taxon>
    </lineage>
</organism>
<protein>
    <recommendedName>
        <fullName evidence="3">TrfA family protein</fullName>
    </recommendedName>
</protein>
<evidence type="ECO:0000313" key="1">
    <source>
        <dbReference type="EMBL" id="QTR55414.1"/>
    </source>
</evidence>
<name>A0A975IJ30_9GAMM</name>
<gene>
    <name evidence="1" type="ORF">J9260_18020</name>
</gene>
<dbReference type="InterPro" id="IPR010751">
    <property type="entry name" value="TrfA"/>
</dbReference>